<sequence>MKDKKKNIIWKKILNKKFNKLIYFIEKEQRKLNSFDKVKKWLNKQENLENLELLADIACQQQKINVENLKPIHWKKEIININRNSQNNNDKNDLKIHIQSL</sequence>
<evidence type="ECO:0000313" key="2">
    <source>
        <dbReference type="Proteomes" id="UP001163387"/>
    </source>
</evidence>
<dbReference type="Proteomes" id="UP001163387">
    <property type="component" value="Chromosome"/>
</dbReference>
<dbReference type="RefSeq" id="WP_281748686.1">
    <property type="nucleotide sequence ID" value="NZ_AP026933.1"/>
</dbReference>
<reference evidence="1 2" key="1">
    <citation type="journal article" date="2022" name="Front. Microbiol.">
        <title>Male-killing mechanisms vary between Spiroplasma species.</title>
        <authorList>
            <person name="Arai H."/>
            <person name="Inoue M."/>
            <person name="Kageyama D."/>
        </authorList>
    </citation>
    <scope>NUCLEOTIDE SEQUENCE [LARGE SCALE GENOMIC DNA]</scope>
    <source>
        <strain evidence="2">sHm</strain>
    </source>
</reference>
<evidence type="ECO:0000313" key="1">
    <source>
        <dbReference type="EMBL" id="BDT05117.1"/>
    </source>
</evidence>
<proteinExistence type="predicted"/>
<protein>
    <submittedName>
        <fullName evidence="1">Uncharacterized protein</fullName>
    </submittedName>
</protein>
<dbReference type="EMBL" id="AP026933">
    <property type="protein sequence ID" value="BDT05117.1"/>
    <property type="molecule type" value="Genomic_DNA"/>
</dbReference>
<keyword evidence="2" id="KW-1185">Reference proteome</keyword>
<accession>A0ABN6T740</accession>
<gene>
    <name evidence="1" type="ORF">SHM_27630</name>
</gene>
<organism evidence="1 2">
    <name type="scientific">Spiroplasma ixodetis</name>
    <dbReference type="NCBI Taxonomy" id="2141"/>
    <lineage>
        <taxon>Bacteria</taxon>
        <taxon>Bacillati</taxon>
        <taxon>Mycoplasmatota</taxon>
        <taxon>Mollicutes</taxon>
        <taxon>Entomoplasmatales</taxon>
        <taxon>Spiroplasmataceae</taxon>
        <taxon>Spiroplasma</taxon>
    </lineage>
</organism>
<name>A0ABN6T740_9MOLU</name>